<name>A6K9K1_RAT</name>
<dbReference type="AlphaFoldDB" id="A6K9K1"/>
<sequence length="39" mass="4358">MEPTEQSQRSGMTSEFSQCFCNVGLVPNAKHRRKGSEVT</sequence>
<gene>
    <name evidence="1" type="ORF">rCG_38794</name>
</gene>
<accession>A6K9K1</accession>
<protein>
    <submittedName>
        <fullName evidence="1">RCG38794</fullName>
    </submittedName>
</protein>
<evidence type="ECO:0000313" key="1">
    <source>
        <dbReference type="EMBL" id="EDL90886.1"/>
    </source>
</evidence>
<organism evidence="1 2">
    <name type="scientific">Rattus norvegicus</name>
    <name type="common">Rat</name>
    <dbReference type="NCBI Taxonomy" id="10116"/>
    <lineage>
        <taxon>Eukaryota</taxon>
        <taxon>Metazoa</taxon>
        <taxon>Chordata</taxon>
        <taxon>Craniata</taxon>
        <taxon>Vertebrata</taxon>
        <taxon>Euteleostomi</taxon>
        <taxon>Mammalia</taxon>
        <taxon>Eutheria</taxon>
        <taxon>Euarchontoglires</taxon>
        <taxon>Glires</taxon>
        <taxon>Rodentia</taxon>
        <taxon>Myomorpha</taxon>
        <taxon>Muroidea</taxon>
        <taxon>Muridae</taxon>
        <taxon>Murinae</taxon>
        <taxon>Rattus</taxon>
    </lineage>
</organism>
<dbReference type="Proteomes" id="UP000234681">
    <property type="component" value="Chromosome 16"/>
</dbReference>
<evidence type="ECO:0000313" key="2">
    <source>
        <dbReference type="Proteomes" id="UP000234681"/>
    </source>
</evidence>
<proteinExistence type="predicted"/>
<reference evidence="1 2" key="1">
    <citation type="submission" date="2005-09" db="EMBL/GenBank/DDBJ databases">
        <authorList>
            <person name="Mural R.J."/>
            <person name="Li P.W."/>
            <person name="Adams M.D."/>
            <person name="Amanatides P.G."/>
            <person name="Baden-Tillson H."/>
            <person name="Barnstead M."/>
            <person name="Chin S.H."/>
            <person name="Dew I."/>
            <person name="Evans C.A."/>
            <person name="Ferriera S."/>
            <person name="Flanigan M."/>
            <person name="Fosler C."/>
            <person name="Glodek A."/>
            <person name="Gu Z."/>
            <person name="Holt R.A."/>
            <person name="Jennings D."/>
            <person name="Kraft C.L."/>
            <person name="Lu F."/>
            <person name="Nguyen T."/>
            <person name="Nusskern D.R."/>
            <person name="Pfannkoch C.M."/>
            <person name="Sitter C."/>
            <person name="Sutton G.G."/>
            <person name="Venter J.C."/>
            <person name="Wang Z."/>
            <person name="Woodage T."/>
            <person name="Zheng X.H."/>
            <person name="Zhong F."/>
        </authorList>
    </citation>
    <scope>NUCLEOTIDE SEQUENCE [LARGE SCALE GENOMIC DNA]</scope>
    <source>
        <strain>BN</strain>
        <strain evidence="2">Sprague-Dawley</strain>
    </source>
</reference>
<dbReference type="EMBL" id="CH474031">
    <property type="protein sequence ID" value="EDL90886.1"/>
    <property type="molecule type" value="Genomic_DNA"/>
</dbReference>